<evidence type="ECO:0000256" key="1">
    <source>
        <dbReference type="ARBA" id="ARBA00022448"/>
    </source>
</evidence>
<feature type="region of interest" description="Disordered" evidence="7">
    <location>
        <begin position="182"/>
        <end position="208"/>
    </location>
</feature>
<dbReference type="Proteomes" id="UP001298424">
    <property type="component" value="Unassembled WGS sequence"/>
</dbReference>
<keyword evidence="8" id="KW-0812">Transmembrane</keyword>
<feature type="transmembrane region" description="Helical" evidence="8">
    <location>
        <begin position="12"/>
        <end position="31"/>
    </location>
</feature>
<evidence type="ECO:0000259" key="9">
    <source>
        <dbReference type="PROSITE" id="PS51007"/>
    </source>
</evidence>
<feature type="compositionally biased region" description="Basic and acidic residues" evidence="7">
    <location>
        <begin position="191"/>
        <end position="208"/>
    </location>
</feature>
<keyword evidence="4" id="KW-0249">Electron transport</keyword>
<evidence type="ECO:0000313" key="10">
    <source>
        <dbReference type="EMBL" id="MCG6503171.1"/>
    </source>
</evidence>
<dbReference type="SUPFAM" id="SSF46626">
    <property type="entry name" value="Cytochrome c"/>
    <property type="match status" value="2"/>
</dbReference>
<sequence length="295" mass="30242">MKNPKKQAQGSALITLLGGILILIAVLFLLVKLATTKYEGDVAETTEDATETRIMPVGRLVEGDGTEPGQRTGQQVFDKVCVQCHAADASTAFSPKITHNDQWAPRIAKGFDALLNSAINGFSGPEGGNMPAKGGASDLTDEEVARALVYMANKSGANFSEPQAGGAATAAASDSAASGATADAGAAGEAPKAEGKAEAKAEGKADAAPKADAAAGKAIFDKTCFACHGASSAIPNIPRITHKDEWAPRLKAGKDTVYKHAISGFNAMPARGGNPDLSDDEVKAAVEYMLKESGL</sequence>
<comment type="caution">
    <text evidence="10">The sequence shown here is derived from an EMBL/GenBank/DDBJ whole genome shotgun (WGS) entry which is preliminary data.</text>
</comment>
<gene>
    <name evidence="10" type="ORF">MB824_01460</name>
</gene>
<keyword evidence="5 6" id="KW-0408">Iron</keyword>
<dbReference type="InterPro" id="IPR036909">
    <property type="entry name" value="Cyt_c-like_dom_sf"/>
</dbReference>
<protein>
    <submittedName>
        <fullName evidence="10">C-type cytochrome</fullName>
    </submittedName>
</protein>
<keyword evidence="8" id="KW-1133">Transmembrane helix</keyword>
<dbReference type="PROSITE" id="PS51007">
    <property type="entry name" value="CYTC"/>
    <property type="match status" value="2"/>
</dbReference>
<dbReference type="InterPro" id="IPR002323">
    <property type="entry name" value="Cyt_CIE"/>
</dbReference>
<keyword evidence="8" id="KW-0472">Membrane</keyword>
<accession>A0ABS9NM77</accession>
<dbReference type="PRINTS" id="PR00607">
    <property type="entry name" value="CYTCHROMECIE"/>
</dbReference>
<feature type="domain" description="Cytochrome c" evidence="9">
    <location>
        <begin position="211"/>
        <end position="293"/>
    </location>
</feature>
<proteinExistence type="predicted"/>
<evidence type="ECO:0000256" key="5">
    <source>
        <dbReference type="ARBA" id="ARBA00023004"/>
    </source>
</evidence>
<dbReference type="PANTHER" id="PTHR40942">
    <property type="match status" value="1"/>
</dbReference>
<dbReference type="RefSeq" id="WP_238745245.1">
    <property type="nucleotide sequence ID" value="NZ_JAKOOW010000006.1"/>
</dbReference>
<dbReference type="EMBL" id="JAKOOW010000006">
    <property type="protein sequence ID" value="MCG6503171.1"/>
    <property type="molecule type" value="Genomic_DNA"/>
</dbReference>
<keyword evidence="2 6" id="KW-0349">Heme</keyword>
<evidence type="ECO:0000313" key="11">
    <source>
        <dbReference type="Proteomes" id="UP001298424"/>
    </source>
</evidence>
<evidence type="ECO:0000256" key="3">
    <source>
        <dbReference type="ARBA" id="ARBA00022723"/>
    </source>
</evidence>
<evidence type="ECO:0000256" key="4">
    <source>
        <dbReference type="ARBA" id="ARBA00022982"/>
    </source>
</evidence>
<organism evidence="10 11">
    <name type="scientific">Kingella pumchi</name>
    <dbReference type="NCBI Taxonomy" id="2779506"/>
    <lineage>
        <taxon>Bacteria</taxon>
        <taxon>Pseudomonadati</taxon>
        <taxon>Pseudomonadota</taxon>
        <taxon>Betaproteobacteria</taxon>
        <taxon>Neisseriales</taxon>
        <taxon>Neisseriaceae</taxon>
        <taxon>Kingella</taxon>
    </lineage>
</organism>
<dbReference type="Pfam" id="PF13442">
    <property type="entry name" value="Cytochrome_CBB3"/>
    <property type="match status" value="2"/>
</dbReference>
<dbReference type="PANTHER" id="PTHR40942:SF4">
    <property type="entry name" value="CYTOCHROME C5"/>
    <property type="match status" value="1"/>
</dbReference>
<feature type="domain" description="Cytochrome c" evidence="9">
    <location>
        <begin position="68"/>
        <end position="155"/>
    </location>
</feature>
<evidence type="ECO:0000256" key="2">
    <source>
        <dbReference type="ARBA" id="ARBA00022617"/>
    </source>
</evidence>
<evidence type="ECO:0000256" key="7">
    <source>
        <dbReference type="SAM" id="MobiDB-lite"/>
    </source>
</evidence>
<reference evidence="10 11" key="1">
    <citation type="submission" date="2022-02" db="EMBL/GenBank/DDBJ databases">
        <title>Genome sequence data of Kingella unionensis sp. nov. strain CICC 24913 (CCUG 75125).</title>
        <authorList>
            <person name="Xiao M."/>
        </authorList>
    </citation>
    <scope>NUCLEOTIDE SEQUENCE [LARGE SCALE GENOMIC DNA]</scope>
    <source>
        <strain evidence="10 11">CICC 24913</strain>
    </source>
</reference>
<keyword evidence="11" id="KW-1185">Reference proteome</keyword>
<evidence type="ECO:0000256" key="8">
    <source>
        <dbReference type="SAM" id="Phobius"/>
    </source>
</evidence>
<keyword evidence="1" id="KW-0813">Transport</keyword>
<name>A0ABS9NM77_9NEIS</name>
<evidence type="ECO:0000256" key="6">
    <source>
        <dbReference type="PROSITE-ProRule" id="PRU00433"/>
    </source>
</evidence>
<keyword evidence="3 6" id="KW-0479">Metal-binding</keyword>
<dbReference type="InterPro" id="IPR009056">
    <property type="entry name" value="Cyt_c-like_dom"/>
</dbReference>
<dbReference type="Gene3D" id="1.10.760.10">
    <property type="entry name" value="Cytochrome c-like domain"/>
    <property type="match status" value="2"/>
</dbReference>